<protein>
    <submittedName>
        <fullName evidence="3">Uncharacterized protein</fullName>
    </submittedName>
</protein>
<accession>A0A8S9SA20</accession>
<comment type="caution">
    <text evidence="3">The sequence shown here is derived from an EMBL/GenBank/DDBJ whole genome shotgun (WGS) entry which is preliminary data.</text>
</comment>
<dbReference type="EMBL" id="QGKX02000088">
    <property type="protein sequence ID" value="KAF3590117.1"/>
    <property type="molecule type" value="Genomic_DNA"/>
</dbReference>
<keyword evidence="2" id="KW-0812">Transmembrane</keyword>
<evidence type="ECO:0000256" key="2">
    <source>
        <dbReference type="SAM" id="Phobius"/>
    </source>
</evidence>
<reference evidence="3" key="1">
    <citation type="submission" date="2019-12" db="EMBL/GenBank/DDBJ databases">
        <title>Genome sequencing and annotation of Brassica cretica.</title>
        <authorList>
            <person name="Studholme D.J."/>
            <person name="Sarris P."/>
        </authorList>
    </citation>
    <scope>NUCLEOTIDE SEQUENCE</scope>
    <source>
        <strain evidence="3">PFS-109/04</strain>
        <tissue evidence="3">Leaf</tissue>
    </source>
</reference>
<feature type="compositionally biased region" description="Basic and acidic residues" evidence="1">
    <location>
        <begin position="98"/>
        <end position="111"/>
    </location>
</feature>
<keyword evidence="2" id="KW-0472">Membrane</keyword>
<evidence type="ECO:0000313" key="4">
    <source>
        <dbReference type="Proteomes" id="UP000712600"/>
    </source>
</evidence>
<gene>
    <name evidence="3" type="ORF">F2Q69_00028771</name>
</gene>
<keyword evidence="2" id="KW-1133">Transmembrane helix</keyword>
<sequence>MIANLGFLVSRFPTLSVFATSVLSLLLGQFFLFVPENSLFLFVHRVIELGIILSCTAPCMTQMHVCVFIRDVPQSVDQSVEPDKHEDQDVPNISTEVHSSDHIGQTDRAVY</sequence>
<feature type="region of interest" description="Disordered" evidence="1">
    <location>
        <begin position="78"/>
        <end position="111"/>
    </location>
</feature>
<dbReference type="AlphaFoldDB" id="A0A8S9SA20"/>
<organism evidence="3 4">
    <name type="scientific">Brassica cretica</name>
    <name type="common">Mustard</name>
    <dbReference type="NCBI Taxonomy" id="69181"/>
    <lineage>
        <taxon>Eukaryota</taxon>
        <taxon>Viridiplantae</taxon>
        <taxon>Streptophyta</taxon>
        <taxon>Embryophyta</taxon>
        <taxon>Tracheophyta</taxon>
        <taxon>Spermatophyta</taxon>
        <taxon>Magnoliopsida</taxon>
        <taxon>eudicotyledons</taxon>
        <taxon>Gunneridae</taxon>
        <taxon>Pentapetalae</taxon>
        <taxon>rosids</taxon>
        <taxon>malvids</taxon>
        <taxon>Brassicales</taxon>
        <taxon>Brassicaceae</taxon>
        <taxon>Brassiceae</taxon>
        <taxon>Brassica</taxon>
    </lineage>
</organism>
<feature type="transmembrane region" description="Helical" evidence="2">
    <location>
        <begin position="12"/>
        <end position="33"/>
    </location>
</feature>
<name>A0A8S9SA20_BRACR</name>
<evidence type="ECO:0000313" key="3">
    <source>
        <dbReference type="EMBL" id="KAF3590117.1"/>
    </source>
</evidence>
<dbReference type="Proteomes" id="UP000712600">
    <property type="component" value="Unassembled WGS sequence"/>
</dbReference>
<evidence type="ECO:0000256" key="1">
    <source>
        <dbReference type="SAM" id="MobiDB-lite"/>
    </source>
</evidence>
<proteinExistence type="predicted"/>